<organism evidence="2 3">
    <name type="scientific">Araneus ventricosus</name>
    <name type="common">Orbweaver spider</name>
    <name type="synonym">Epeira ventricosa</name>
    <dbReference type="NCBI Taxonomy" id="182803"/>
    <lineage>
        <taxon>Eukaryota</taxon>
        <taxon>Metazoa</taxon>
        <taxon>Ecdysozoa</taxon>
        <taxon>Arthropoda</taxon>
        <taxon>Chelicerata</taxon>
        <taxon>Arachnida</taxon>
        <taxon>Araneae</taxon>
        <taxon>Araneomorphae</taxon>
        <taxon>Entelegynae</taxon>
        <taxon>Araneoidea</taxon>
        <taxon>Araneidae</taxon>
        <taxon>Araneus</taxon>
    </lineage>
</organism>
<reference evidence="2 3" key="1">
    <citation type="journal article" date="2019" name="Sci. Rep.">
        <title>Orb-weaving spider Araneus ventricosus genome elucidates the spidroin gene catalogue.</title>
        <authorList>
            <person name="Kono N."/>
            <person name="Nakamura H."/>
            <person name="Ohtoshi R."/>
            <person name="Moran D.A.P."/>
            <person name="Shinohara A."/>
            <person name="Yoshida Y."/>
            <person name="Fujiwara M."/>
            <person name="Mori M."/>
            <person name="Tomita M."/>
            <person name="Arakawa K."/>
        </authorList>
    </citation>
    <scope>NUCLEOTIDE SEQUENCE [LARGE SCALE GENOMIC DNA]</scope>
</reference>
<feature type="coiled-coil region" evidence="1">
    <location>
        <begin position="2"/>
        <end position="65"/>
    </location>
</feature>
<keyword evidence="1" id="KW-0175">Coiled coil</keyword>
<dbReference type="EMBL" id="BGPR01102405">
    <property type="protein sequence ID" value="GBM62960.1"/>
    <property type="molecule type" value="Genomic_DNA"/>
</dbReference>
<accession>A0A4Y2HCE0</accession>
<proteinExistence type="predicted"/>
<dbReference type="AlphaFoldDB" id="A0A4Y2HCE0"/>
<comment type="caution">
    <text evidence="2">The sequence shown here is derived from an EMBL/GenBank/DDBJ whole genome shotgun (WGS) entry which is preliminary data.</text>
</comment>
<sequence>MLEEQKKEAQSVLKEYDDIILQLNEDLNDKSANYRQKIEHQSMQQEEIRKRIEKLISELNRVGKEEICSIRREIVKHSKFVLDTFGKNNEMFFFKHWGEQSKPFDTYLWEKPSEMLTLQQLEGAFLIDQTETFKLRRSLLSEVC</sequence>
<dbReference type="OrthoDB" id="6432484at2759"/>
<evidence type="ECO:0000313" key="2">
    <source>
        <dbReference type="EMBL" id="GBM62960.1"/>
    </source>
</evidence>
<keyword evidence="3" id="KW-1185">Reference proteome</keyword>
<protein>
    <submittedName>
        <fullName evidence="2">Uncharacterized protein</fullName>
    </submittedName>
</protein>
<dbReference type="Proteomes" id="UP000499080">
    <property type="component" value="Unassembled WGS sequence"/>
</dbReference>
<evidence type="ECO:0000313" key="3">
    <source>
        <dbReference type="Proteomes" id="UP000499080"/>
    </source>
</evidence>
<evidence type="ECO:0000256" key="1">
    <source>
        <dbReference type="SAM" id="Coils"/>
    </source>
</evidence>
<name>A0A4Y2HCE0_ARAVE</name>
<feature type="non-terminal residue" evidence="2">
    <location>
        <position position="144"/>
    </location>
</feature>
<gene>
    <name evidence="2" type="ORF">AVEN_240272_1</name>
</gene>